<keyword evidence="4" id="KW-1185">Reference proteome</keyword>
<sequence length="120" mass="12639">MGEGLKWALIELGGFIMLIACARLAAIYEASKHGGIRPSELEGLIAQPSGPSNLPAGGRSADEASADEAERPAKTHSVFSGVSVSANCWPAKPKGRPRGRARDYAPELAPRETDPESLDE</sequence>
<keyword evidence="2" id="KW-0472">Membrane</keyword>
<proteinExistence type="predicted"/>
<dbReference type="Proteomes" id="UP000751190">
    <property type="component" value="Unassembled WGS sequence"/>
</dbReference>
<name>A0A8J5X7B8_DIALT</name>
<evidence type="ECO:0000313" key="3">
    <source>
        <dbReference type="EMBL" id="KAG8457695.1"/>
    </source>
</evidence>
<evidence type="ECO:0000256" key="1">
    <source>
        <dbReference type="SAM" id="MobiDB-lite"/>
    </source>
</evidence>
<evidence type="ECO:0000256" key="2">
    <source>
        <dbReference type="SAM" id="Phobius"/>
    </source>
</evidence>
<gene>
    <name evidence="3" type="ORF">KFE25_001481</name>
</gene>
<reference evidence="3" key="1">
    <citation type="submission" date="2021-05" db="EMBL/GenBank/DDBJ databases">
        <title>The genome of the haptophyte Pavlova lutheri (Diacronema luteri, Pavlovales) - a model for lipid biosynthesis in eukaryotic algae.</title>
        <authorList>
            <person name="Hulatt C.J."/>
            <person name="Posewitz M.C."/>
        </authorList>
    </citation>
    <scope>NUCLEOTIDE SEQUENCE</scope>
    <source>
        <strain evidence="3">NIVA-4/92</strain>
    </source>
</reference>
<feature type="compositionally biased region" description="Basic and acidic residues" evidence="1">
    <location>
        <begin position="100"/>
        <end position="114"/>
    </location>
</feature>
<dbReference type="AlphaFoldDB" id="A0A8J5X7B8"/>
<feature type="region of interest" description="Disordered" evidence="1">
    <location>
        <begin position="42"/>
        <end position="120"/>
    </location>
</feature>
<protein>
    <submittedName>
        <fullName evidence="3">Uncharacterized protein</fullName>
    </submittedName>
</protein>
<evidence type="ECO:0000313" key="4">
    <source>
        <dbReference type="Proteomes" id="UP000751190"/>
    </source>
</evidence>
<dbReference type="EMBL" id="JAGTXO010000065">
    <property type="protein sequence ID" value="KAG8457695.1"/>
    <property type="molecule type" value="Genomic_DNA"/>
</dbReference>
<organism evidence="3 4">
    <name type="scientific">Diacronema lutheri</name>
    <name type="common">Unicellular marine alga</name>
    <name type="synonym">Monochrysis lutheri</name>
    <dbReference type="NCBI Taxonomy" id="2081491"/>
    <lineage>
        <taxon>Eukaryota</taxon>
        <taxon>Haptista</taxon>
        <taxon>Haptophyta</taxon>
        <taxon>Pavlovophyceae</taxon>
        <taxon>Pavlovales</taxon>
        <taxon>Pavlovaceae</taxon>
        <taxon>Diacronema</taxon>
    </lineage>
</organism>
<comment type="caution">
    <text evidence="3">The sequence shown here is derived from an EMBL/GenBank/DDBJ whole genome shotgun (WGS) entry which is preliminary data.</text>
</comment>
<dbReference type="OrthoDB" id="10533952at2759"/>
<feature type="compositionally biased region" description="Polar residues" evidence="1">
    <location>
        <begin position="77"/>
        <end position="86"/>
    </location>
</feature>
<keyword evidence="2" id="KW-1133">Transmembrane helix</keyword>
<feature type="transmembrane region" description="Helical" evidence="2">
    <location>
        <begin position="6"/>
        <end position="28"/>
    </location>
</feature>
<keyword evidence="2" id="KW-0812">Transmembrane</keyword>
<accession>A0A8J5X7B8</accession>